<dbReference type="PRINTS" id="PR00111">
    <property type="entry name" value="ABHYDROLASE"/>
</dbReference>
<keyword evidence="3" id="KW-1185">Reference proteome</keyword>
<dbReference type="SUPFAM" id="SSF53474">
    <property type="entry name" value="alpha/beta-Hydrolases"/>
    <property type="match status" value="1"/>
</dbReference>
<dbReference type="Pfam" id="PF12146">
    <property type="entry name" value="Hydrolase_4"/>
    <property type="match status" value="1"/>
</dbReference>
<organism evidence="2 3">
    <name type="scientific">Tumebacillus permanentifrigoris</name>
    <dbReference type="NCBI Taxonomy" id="378543"/>
    <lineage>
        <taxon>Bacteria</taxon>
        <taxon>Bacillati</taxon>
        <taxon>Bacillota</taxon>
        <taxon>Bacilli</taxon>
        <taxon>Bacillales</taxon>
        <taxon>Alicyclobacillaceae</taxon>
        <taxon>Tumebacillus</taxon>
    </lineage>
</organism>
<evidence type="ECO:0000259" key="1">
    <source>
        <dbReference type="Pfam" id="PF12146"/>
    </source>
</evidence>
<dbReference type="Gene3D" id="3.40.50.1820">
    <property type="entry name" value="alpha/beta hydrolase"/>
    <property type="match status" value="1"/>
</dbReference>
<proteinExistence type="predicted"/>
<reference evidence="2 3" key="1">
    <citation type="submission" date="2018-05" db="EMBL/GenBank/DDBJ databases">
        <title>Genomic Encyclopedia of Type Strains, Phase IV (KMG-IV): sequencing the most valuable type-strain genomes for metagenomic binning, comparative biology and taxonomic classification.</title>
        <authorList>
            <person name="Goeker M."/>
        </authorList>
    </citation>
    <scope>NUCLEOTIDE SEQUENCE [LARGE SCALE GENOMIC DNA]</scope>
    <source>
        <strain evidence="2 3">DSM 18773</strain>
    </source>
</reference>
<comment type="caution">
    <text evidence="2">The sequence shown here is derived from an EMBL/GenBank/DDBJ whole genome shotgun (WGS) entry which is preliminary data.</text>
</comment>
<dbReference type="InterPro" id="IPR000073">
    <property type="entry name" value="AB_hydrolase_1"/>
</dbReference>
<dbReference type="EMBL" id="QGGL01000009">
    <property type="protein sequence ID" value="PWK12851.1"/>
    <property type="molecule type" value="Genomic_DNA"/>
</dbReference>
<evidence type="ECO:0000313" key="2">
    <source>
        <dbReference type="EMBL" id="PWK12851.1"/>
    </source>
</evidence>
<dbReference type="RefSeq" id="WP_109689583.1">
    <property type="nucleotide sequence ID" value="NZ_QGGL01000009.1"/>
</dbReference>
<dbReference type="Proteomes" id="UP000245634">
    <property type="component" value="Unassembled WGS sequence"/>
</dbReference>
<dbReference type="PANTHER" id="PTHR11614">
    <property type="entry name" value="PHOSPHOLIPASE-RELATED"/>
    <property type="match status" value="1"/>
</dbReference>
<dbReference type="OrthoDB" id="9806902at2"/>
<dbReference type="InterPro" id="IPR029058">
    <property type="entry name" value="AB_hydrolase_fold"/>
</dbReference>
<dbReference type="AlphaFoldDB" id="A0A316DAH2"/>
<accession>A0A316DAH2</accession>
<sequence>MSLHTQTFLGREQVQRTVPLTVVLVHGAGEHSGRYGHVIEALTARGISVITGDLPGHGRSGGISGHVESFDEYLDSVSEWMKLAEASSGPDGHVAIIGHSMGGLVTVRFLEERAHQHQHLIGAVLSSPCLKLALEVPGWKKSLAGVLNSLAPRLRMASGIQPSDVSRHPTVVSEYGNDPLMGRKVSVRWFQELNAAMETAVAQAQRISVPLLVMQAGQDRLVDPAVAPVFYNRLPAHELHKFVPFHNLYHELFNEPEREAVLAATVEWLESCQKTNTLK</sequence>
<dbReference type="InterPro" id="IPR022742">
    <property type="entry name" value="Hydrolase_4"/>
</dbReference>
<dbReference type="InterPro" id="IPR051044">
    <property type="entry name" value="MAG_DAG_Lipase"/>
</dbReference>
<feature type="domain" description="Serine aminopeptidase S33" evidence="1">
    <location>
        <begin position="21"/>
        <end position="257"/>
    </location>
</feature>
<name>A0A316DAH2_9BACL</name>
<evidence type="ECO:0000313" key="3">
    <source>
        <dbReference type="Proteomes" id="UP000245634"/>
    </source>
</evidence>
<gene>
    <name evidence="2" type="ORF">C7459_109213</name>
</gene>
<protein>
    <submittedName>
        <fullName evidence="2">Lysophospholipase</fullName>
    </submittedName>
</protein>